<proteinExistence type="predicted"/>
<dbReference type="OrthoDB" id="3696279at2"/>
<protein>
    <recommendedName>
        <fullName evidence="4">WxL domain-containing protein</fullName>
    </recommendedName>
</protein>
<evidence type="ECO:0000256" key="1">
    <source>
        <dbReference type="SAM" id="SignalP"/>
    </source>
</evidence>
<sequence length="204" mass="20575">MNKSYGLRVATAALGVAIVTAAGSAVASAAAAEGADVDITVDVQPIEVPGVLALSVAGDSATLTEDGSTDLVRQFTGTLPTVTVTDTRDAAQIPDGAFWSVVGSASDFTSSDEGTTPLPAEHLGWTPELLAGEGESFVSVGNTVGTAMEDQPGLVDQELLFLGESAEAAEAGGVWSADAQLFLRVPTTVAPGSYASLLTLSLFE</sequence>
<reference evidence="2 3" key="1">
    <citation type="submission" date="2016-09" db="EMBL/GenBank/DDBJ databases">
        <authorList>
            <person name="Capua I."/>
            <person name="De Benedictis P."/>
            <person name="Joannis T."/>
            <person name="Lombin L.H."/>
            <person name="Cattoli G."/>
        </authorList>
    </citation>
    <scope>NUCLEOTIDE SEQUENCE [LARGE SCALE GENOMIC DNA]</scope>
    <source>
        <strain evidence="2 3">NIO-1002</strain>
    </source>
</reference>
<dbReference type="Proteomes" id="UP000183203">
    <property type="component" value="Unassembled WGS sequence"/>
</dbReference>
<dbReference type="STRING" id="993073.AS029_00985"/>
<feature type="signal peptide" evidence="1">
    <location>
        <begin position="1"/>
        <end position="21"/>
    </location>
</feature>
<feature type="chain" id="PRO_5038748013" description="WxL domain-containing protein" evidence="1">
    <location>
        <begin position="22"/>
        <end position="204"/>
    </location>
</feature>
<accession>A0A1G6GMJ9</accession>
<dbReference type="AlphaFoldDB" id="A0A1G6GMJ9"/>
<gene>
    <name evidence="2" type="ORF">SAMN05216418_0436</name>
</gene>
<dbReference type="RefSeq" id="WP_058230751.1">
    <property type="nucleotide sequence ID" value="NZ_FMYG01000001.1"/>
</dbReference>
<organism evidence="2 3">
    <name type="scientific">Microbacterium enclense</name>
    <dbReference type="NCBI Taxonomy" id="993073"/>
    <lineage>
        <taxon>Bacteria</taxon>
        <taxon>Bacillati</taxon>
        <taxon>Actinomycetota</taxon>
        <taxon>Actinomycetes</taxon>
        <taxon>Micrococcales</taxon>
        <taxon>Microbacteriaceae</taxon>
        <taxon>Microbacterium</taxon>
    </lineage>
</organism>
<evidence type="ECO:0000313" key="3">
    <source>
        <dbReference type="Proteomes" id="UP000183203"/>
    </source>
</evidence>
<evidence type="ECO:0000313" key="2">
    <source>
        <dbReference type="EMBL" id="SDB83187.1"/>
    </source>
</evidence>
<name>A0A1G6GMJ9_9MICO</name>
<evidence type="ECO:0008006" key="4">
    <source>
        <dbReference type="Google" id="ProtNLM"/>
    </source>
</evidence>
<keyword evidence="1" id="KW-0732">Signal</keyword>
<dbReference type="EMBL" id="FMYG01000001">
    <property type="protein sequence ID" value="SDB83187.1"/>
    <property type="molecule type" value="Genomic_DNA"/>
</dbReference>